<dbReference type="GO" id="GO:0042254">
    <property type="term" value="P:ribosome biogenesis"/>
    <property type="evidence" value="ECO:0007669"/>
    <property type="project" value="UniProtKB-KW"/>
</dbReference>
<keyword evidence="2" id="KW-0690">Ribosome biogenesis</keyword>
<dbReference type="GO" id="GO:0005829">
    <property type="term" value="C:cytosol"/>
    <property type="evidence" value="ECO:0007669"/>
    <property type="project" value="TreeGrafter"/>
</dbReference>
<organism evidence="6">
    <name type="scientific">marine sediment metagenome</name>
    <dbReference type="NCBI Taxonomy" id="412755"/>
    <lineage>
        <taxon>unclassified sequences</taxon>
        <taxon>metagenomes</taxon>
        <taxon>ecological metagenomes</taxon>
    </lineage>
</organism>
<dbReference type="InterPro" id="IPR023153">
    <property type="entry name" value="DarP_sf"/>
</dbReference>
<dbReference type="Pfam" id="PF04751">
    <property type="entry name" value="DarP"/>
    <property type="match status" value="1"/>
</dbReference>
<evidence type="ECO:0008006" key="7">
    <source>
        <dbReference type="Google" id="ProtNLM"/>
    </source>
</evidence>
<dbReference type="PIRSF" id="PIRSF016183">
    <property type="entry name" value="UCP016183"/>
    <property type="match status" value="1"/>
</dbReference>
<protein>
    <recommendedName>
        <fullName evidence="7">Ribosome-associated protein</fullName>
    </recommendedName>
</protein>
<keyword evidence="1" id="KW-0963">Cytoplasm</keyword>
<sequence>MTEFHDDESLEPIDDGKSKSQIKREMDTLREMGQRLIALKPDQLNKLELTDKLRLALAEASKHTAHGALKRHMSFVAKLVRDQDTAAIQIYLDLIDSSTQAHAQHFHQMERWRDRLLTGRADELELFIIAYPDADRQQIRHLVRQANKEAEQNKAPAASRKLFKMIRQLANTAKGL</sequence>
<dbReference type="SUPFAM" id="SSF158710">
    <property type="entry name" value="PSPTO4464-like"/>
    <property type="match status" value="1"/>
</dbReference>
<dbReference type="CDD" id="cd16331">
    <property type="entry name" value="YjgA-like"/>
    <property type="match status" value="1"/>
</dbReference>
<evidence type="ECO:0000313" key="6">
    <source>
        <dbReference type="EMBL" id="KKN88511.1"/>
    </source>
</evidence>
<dbReference type="PANTHER" id="PTHR38101:SF1">
    <property type="entry name" value="UPF0307 PROTEIN YJGA"/>
    <property type="match status" value="1"/>
</dbReference>
<dbReference type="GO" id="GO:0019843">
    <property type="term" value="F:rRNA binding"/>
    <property type="evidence" value="ECO:0007669"/>
    <property type="project" value="UniProtKB-KW"/>
</dbReference>
<evidence type="ECO:0000256" key="4">
    <source>
        <dbReference type="ARBA" id="ARBA00022884"/>
    </source>
</evidence>
<dbReference type="AlphaFoldDB" id="A0A0F9WQL0"/>
<dbReference type="EMBL" id="LAZR01000128">
    <property type="protein sequence ID" value="KKN88511.1"/>
    <property type="molecule type" value="Genomic_DNA"/>
</dbReference>
<dbReference type="PANTHER" id="PTHR38101">
    <property type="entry name" value="UPF0307 PROTEIN YJGA"/>
    <property type="match status" value="1"/>
</dbReference>
<proteinExistence type="inferred from homology"/>
<accession>A0A0F9WQL0</accession>
<dbReference type="InterPro" id="IPR006839">
    <property type="entry name" value="DarP"/>
</dbReference>
<evidence type="ECO:0000256" key="2">
    <source>
        <dbReference type="ARBA" id="ARBA00022517"/>
    </source>
</evidence>
<keyword evidence="4" id="KW-0694">RNA-binding</keyword>
<comment type="caution">
    <text evidence="6">The sequence shown here is derived from an EMBL/GenBank/DDBJ whole genome shotgun (WGS) entry which is preliminary data.</text>
</comment>
<dbReference type="HAMAP" id="MF_00765">
    <property type="entry name" value="DarP"/>
    <property type="match status" value="1"/>
</dbReference>
<name>A0A0F9WQL0_9ZZZZ</name>
<feature type="region of interest" description="Disordered" evidence="5">
    <location>
        <begin position="1"/>
        <end position="22"/>
    </location>
</feature>
<feature type="compositionally biased region" description="Acidic residues" evidence="5">
    <location>
        <begin position="1"/>
        <end position="13"/>
    </location>
</feature>
<dbReference type="NCBIfam" id="NF003593">
    <property type="entry name" value="PRK05255.1-1"/>
    <property type="match status" value="1"/>
</dbReference>
<evidence type="ECO:0000256" key="1">
    <source>
        <dbReference type="ARBA" id="ARBA00022490"/>
    </source>
</evidence>
<dbReference type="Gene3D" id="1.10.60.30">
    <property type="entry name" value="PSPTO4464-like domains"/>
    <property type="match status" value="2"/>
</dbReference>
<gene>
    <name evidence="6" type="ORF">LCGC14_0248080</name>
</gene>
<evidence type="ECO:0000256" key="5">
    <source>
        <dbReference type="SAM" id="MobiDB-lite"/>
    </source>
</evidence>
<keyword evidence="3" id="KW-0699">rRNA-binding</keyword>
<evidence type="ECO:0000256" key="3">
    <source>
        <dbReference type="ARBA" id="ARBA00022730"/>
    </source>
</evidence>
<reference evidence="6" key="1">
    <citation type="journal article" date="2015" name="Nature">
        <title>Complex archaea that bridge the gap between prokaryotes and eukaryotes.</title>
        <authorList>
            <person name="Spang A."/>
            <person name="Saw J.H."/>
            <person name="Jorgensen S.L."/>
            <person name="Zaremba-Niedzwiedzka K."/>
            <person name="Martijn J."/>
            <person name="Lind A.E."/>
            <person name="van Eijk R."/>
            <person name="Schleper C."/>
            <person name="Guy L."/>
            <person name="Ettema T.J."/>
        </authorList>
    </citation>
    <scope>NUCLEOTIDE SEQUENCE</scope>
</reference>